<dbReference type="RefSeq" id="WP_133342296.1">
    <property type="nucleotide sequence ID" value="NZ_SMZO01000012.1"/>
</dbReference>
<dbReference type="EMBL" id="SMZO01000012">
    <property type="protein sequence ID" value="TDL89275.1"/>
    <property type="molecule type" value="Genomic_DNA"/>
</dbReference>
<gene>
    <name evidence="1" type="ORF">E2L05_07455</name>
</gene>
<dbReference type="AlphaFoldDB" id="A0A4R6AZK5"/>
<comment type="caution">
    <text evidence="1">The sequence shown here is derived from an EMBL/GenBank/DDBJ whole genome shotgun (WGS) entry which is preliminary data.</text>
</comment>
<keyword evidence="2" id="KW-1185">Reference proteome</keyword>
<name>A0A4R6AZK5_9RHOB</name>
<dbReference type="Proteomes" id="UP000294562">
    <property type="component" value="Unassembled WGS sequence"/>
</dbReference>
<proteinExistence type="predicted"/>
<organism evidence="1 2">
    <name type="scientific">Meridianimarinicoccus aquatilis</name>
    <dbReference type="NCBI Taxonomy" id="2552766"/>
    <lineage>
        <taxon>Bacteria</taxon>
        <taxon>Pseudomonadati</taxon>
        <taxon>Pseudomonadota</taxon>
        <taxon>Alphaproteobacteria</taxon>
        <taxon>Rhodobacterales</taxon>
        <taxon>Paracoccaceae</taxon>
        <taxon>Meridianimarinicoccus</taxon>
    </lineage>
</organism>
<evidence type="ECO:0000313" key="2">
    <source>
        <dbReference type="Proteomes" id="UP000294562"/>
    </source>
</evidence>
<sequence>MTRHILDDPRKHVKSGMKLTMSYMAQNRMPRAESMSLHRRPVTRPVDARLREFARIDRGHMA</sequence>
<protein>
    <submittedName>
        <fullName evidence="1">Uncharacterized protein</fullName>
    </submittedName>
</protein>
<evidence type="ECO:0000313" key="1">
    <source>
        <dbReference type="EMBL" id="TDL89275.1"/>
    </source>
</evidence>
<dbReference type="OrthoDB" id="7874235at2"/>
<reference evidence="1 2" key="1">
    <citation type="submission" date="2019-03" db="EMBL/GenBank/DDBJ databases">
        <title>Rhodobacteraceae bacterium SM1902, a new member of the family Rhodobacteraceae isolated from Yantai.</title>
        <authorList>
            <person name="Sun Y."/>
        </authorList>
    </citation>
    <scope>NUCLEOTIDE SEQUENCE [LARGE SCALE GENOMIC DNA]</scope>
    <source>
        <strain evidence="1 2">SM1902</strain>
    </source>
</reference>
<accession>A0A4R6AZK5</accession>